<name>A0AAV5T608_9BILA</name>
<accession>A0AAV5T608</accession>
<evidence type="ECO:0000313" key="3">
    <source>
        <dbReference type="Proteomes" id="UP001432027"/>
    </source>
</evidence>
<comment type="caution">
    <text evidence="2">The sequence shown here is derived from an EMBL/GenBank/DDBJ whole genome shotgun (WGS) entry which is preliminary data.</text>
</comment>
<reference evidence="2" key="1">
    <citation type="submission" date="2023-10" db="EMBL/GenBank/DDBJ databases">
        <title>Genome assembly of Pristionchus species.</title>
        <authorList>
            <person name="Yoshida K."/>
            <person name="Sommer R.J."/>
        </authorList>
    </citation>
    <scope>NUCLEOTIDE SEQUENCE</scope>
    <source>
        <strain evidence="2">RS0144</strain>
    </source>
</reference>
<sequence>PPPSLSSTQCFFAQLSLLEMIAAAALLAALLGVAESIPCDNCLIYNGQQCVSYGTCQGTYCLYEYAQQRANGQTMLKKSCVNTPNVQFDDGSQLTVYNQCVTKTTNQQTYVVKLCYSGDYCNRACEAPQPLQPQQPGVGTQVTCYSCSANNGQDCNSGSCLGHYCTYSQQRQPNGQTRLIKGCSDVPQLAFDDGSVMTQLNICQNKNSMTGSAYTAMICNTNYCNSHCTPGSGPNGPNGGPGDNPQNQPAVSCTSCEMTNAYDCTGTTCQGNYCVYERTTPQNGIPYVKRSCALASYAIYPDGSRTETLNQCERKTISGTSYAIEVCNSGSFCDTQCNSVSSYSTVLSLLLIPVIYLLKF</sequence>
<dbReference type="EMBL" id="BTSX01000002">
    <property type="protein sequence ID" value="GMS87126.1"/>
    <property type="molecule type" value="Genomic_DNA"/>
</dbReference>
<keyword evidence="1" id="KW-0732">Signal</keyword>
<protein>
    <recommendedName>
        <fullName evidence="4">UPAR/Ly6 domain-containing protein</fullName>
    </recommendedName>
</protein>
<organism evidence="2 3">
    <name type="scientific">Pristionchus entomophagus</name>
    <dbReference type="NCBI Taxonomy" id="358040"/>
    <lineage>
        <taxon>Eukaryota</taxon>
        <taxon>Metazoa</taxon>
        <taxon>Ecdysozoa</taxon>
        <taxon>Nematoda</taxon>
        <taxon>Chromadorea</taxon>
        <taxon>Rhabditida</taxon>
        <taxon>Rhabditina</taxon>
        <taxon>Diplogasteromorpha</taxon>
        <taxon>Diplogasteroidea</taxon>
        <taxon>Neodiplogasteridae</taxon>
        <taxon>Pristionchus</taxon>
    </lineage>
</organism>
<dbReference type="AlphaFoldDB" id="A0AAV5T608"/>
<evidence type="ECO:0000313" key="2">
    <source>
        <dbReference type="EMBL" id="GMS87126.1"/>
    </source>
</evidence>
<gene>
    <name evidence="2" type="ORF">PENTCL1PPCAC_9301</name>
</gene>
<keyword evidence="3" id="KW-1185">Reference proteome</keyword>
<feature type="non-terminal residue" evidence="2">
    <location>
        <position position="1"/>
    </location>
</feature>
<evidence type="ECO:0008006" key="4">
    <source>
        <dbReference type="Google" id="ProtNLM"/>
    </source>
</evidence>
<feature type="chain" id="PRO_5043618921" description="UPAR/Ly6 domain-containing protein" evidence="1">
    <location>
        <begin position="37"/>
        <end position="360"/>
    </location>
</feature>
<feature type="signal peptide" evidence="1">
    <location>
        <begin position="1"/>
        <end position="36"/>
    </location>
</feature>
<proteinExistence type="predicted"/>
<dbReference type="Proteomes" id="UP001432027">
    <property type="component" value="Unassembled WGS sequence"/>
</dbReference>
<evidence type="ECO:0000256" key="1">
    <source>
        <dbReference type="SAM" id="SignalP"/>
    </source>
</evidence>